<dbReference type="EMBL" id="JAHYIQ010000003">
    <property type="protein sequence ID" value="KAK1133378.1"/>
    <property type="molecule type" value="Genomic_DNA"/>
</dbReference>
<accession>A0AA40G920</accession>
<feature type="compositionally biased region" description="Polar residues" evidence="1">
    <location>
        <begin position="665"/>
        <end position="680"/>
    </location>
</feature>
<gene>
    <name evidence="2" type="ORF">K0M31_011193</name>
</gene>
<organism evidence="2 3">
    <name type="scientific">Melipona bicolor</name>
    <dbReference type="NCBI Taxonomy" id="60889"/>
    <lineage>
        <taxon>Eukaryota</taxon>
        <taxon>Metazoa</taxon>
        <taxon>Ecdysozoa</taxon>
        <taxon>Arthropoda</taxon>
        <taxon>Hexapoda</taxon>
        <taxon>Insecta</taxon>
        <taxon>Pterygota</taxon>
        <taxon>Neoptera</taxon>
        <taxon>Endopterygota</taxon>
        <taxon>Hymenoptera</taxon>
        <taxon>Apocrita</taxon>
        <taxon>Aculeata</taxon>
        <taxon>Apoidea</taxon>
        <taxon>Anthophila</taxon>
        <taxon>Apidae</taxon>
        <taxon>Melipona</taxon>
    </lineage>
</organism>
<keyword evidence="3" id="KW-1185">Reference proteome</keyword>
<name>A0AA40G920_9HYME</name>
<feature type="compositionally biased region" description="Low complexity" evidence="1">
    <location>
        <begin position="358"/>
        <end position="367"/>
    </location>
</feature>
<comment type="caution">
    <text evidence="2">The sequence shown here is derived from an EMBL/GenBank/DDBJ whole genome shotgun (WGS) entry which is preliminary data.</text>
</comment>
<reference evidence="2" key="1">
    <citation type="submission" date="2021-10" db="EMBL/GenBank/DDBJ databases">
        <title>Melipona bicolor Genome sequencing and assembly.</title>
        <authorList>
            <person name="Araujo N.S."/>
            <person name="Arias M.C."/>
        </authorList>
    </citation>
    <scope>NUCLEOTIDE SEQUENCE</scope>
    <source>
        <strain evidence="2">USP_2M_L1-L4_2017</strain>
        <tissue evidence="2">Whole body</tissue>
    </source>
</reference>
<proteinExistence type="predicted"/>
<feature type="region of interest" description="Disordered" evidence="1">
    <location>
        <begin position="592"/>
        <end position="731"/>
    </location>
</feature>
<evidence type="ECO:0008006" key="4">
    <source>
        <dbReference type="Google" id="ProtNLM"/>
    </source>
</evidence>
<protein>
    <recommendedName>
        <fullName evidence="4">Shugoshin C-terminal domain-containing protein</fullName>
    </recommendedName>
</protein>
<feature type="compositionally biased region" description="Basic and acidic residues" evidence="1">
    <location>
        <begin position="230"/>
        <end position="244"/>
    </location>
</feature>
<evidence type="ECO:0000313" key="2">
    <source>
        <dbReference type="EMBL" id="KAK1133378.1"/>
    </source>
</evidence>
<feature type="compositionally biased region" description="Basic residues" evidence="1">
    <location>
        <begin position="598"/>
        <end position="613"/>
    </location>
</feature>
<evidence type="ECO:0000256" key="1">
    <source>
        <dbReference type="SAM" id="MobiDB-lite"/>
    </source>
</evidence>
<feature type="compositionally biased region" description="Low complexity" evidence="1">
    <location>
        <begin position="681"/>
        <end position="702"/>
    </location>
</feature>
<sequence>MPQILRRRKAKRSQKKVLVKRRHFLTNFHETKSYKPLCKQLQNNNNLLAKALSKERHESQLLFSQNVALIAEVQDLGLACNKRDAIISNVLKNAKEMLKMLVTMSGYLTNTISSCQEFAESVTTNMQMTYNSNGRKESLKRLSIKSPTRGIVKPMVSGYTITKPTINLSRLNMQHINNSSNLSIIPEIRTPPRNQELDNSISSNDISVRRTCKNGRSYRMPERLTATSPRDSDESERRFSERNNGHSTEGKTSGRMSGKLSKSKSRLSKNSNSRCSIENFEHIGNPRVKLNDVSKLLQNSHTINIRMLTKNQNNQEVDGSKCNDVVNSEDSQAEIIPATSPSNGSVDSNNKTTENKNEQNNNELNTTNEHRSSNWEDPLEGPSWLFNNSQVVPSFRSKDKKTDDINVSNGDSMSLVLTEKESGNVFNNDKTMQEISRRANHANNFENSEQVNNEGESNVHQRNENNEICNEIVVTDTNDNECKNAPVINFITQRRGYFESEDEDDFTLIYTKQPRNMHFDINDLKLPVLEQSVLKPIAPTEPEPEITTTFRKISEICPIPSVSHNLVCNTLDESAFNRSTVKLPLLLNDSEDVESTPVKKKSKMSQRKSKKKKETAAESNDDFIANIPSFKKNNSYKRKKNKPVKDPSTVKVVLQKLNESDVKSRTPSPNETVSHNSNQNLSLVSSRADNSSDSESSTSTNSLFACNRPRRKRTPVTYHEPNLQKKLRRNQ</sequence>
<feature type="compositionally biased region" description="Polar residues" evidence="1">
    <location>
        <begin position="197"/>
        <end position="206"/>
    </location>
</feature>
<feature type="compositionally biased region" description="Polar residues" evidence="1">
    <location>
        <begin position="443"/>
        <end position="456"/>
    </location>
</feature>
<feature type="region of interest" description="Disordered" evidence="1">
    <location>
        <begin position="191"/>
        <end position="273"/>
    </location>
</feature>
<feature type="compositionally biased region" description="Polar residues" evidence="1">
    <location>
        <begin position="339"/>
        <end position="348"/>
    </location>
</feature>
<feature type="region of interest" description="Disordered" evidence="1">
    <location>
        <begin position="443"/>
        <end position="463"/>
    </location>
</feature>
<evidence type="ECO:0000313" key="3">
    <source>
        <dbReference type="Proteomes" id="UP001177670"/>
    </source>
</evidence>
<dbReference type="Proteomes" id="UP001177670">
    <property type="component" value="Unassembled WGS sequence"/>
</dbReference>
<dbReference type="AlphaFoldDB" id="A0AA40G920"/>
<feature type="region of interest" description="Disordered" evidence="1">
    <location>
        <begin position="333"/>
        <end position="384"/>
    </location>
</feature>